<keyword evidence="4" id="KW-0249">Electron transport</keyword>
<evidence type="ECO:0000256" key="5">
    <source>
        <dbReference type="ARBA" id="ARBA00023004"/>
    </source>
</evidence>
<sequence length="125" mass="13239">MRPNFRDAAATVLLLILSSASALADGDAENGKKLFARCSACHAITDQNKVGPGLQNVVGRPAASEPQYKYSAALAASGLTWDEATLDTFLKAPTTLVKGTRMNLAVTKDQERADIIAYLKTLSGK</sequence>
<evidence type="ECO:0000256" key="7">
    <source>
        <dbReference type="SAM" id="SignalP"/>
    </source>
</evidence>
<dbReference type="EMBL" id="JAUKWQ010000004">
    <property type="protein sequence ID" value="MDO1583418.1"/>
    <property type="molecule type" value="Genomic_DNA"/>
</dbReference>
<dbReference type="Pfam" id="PF00034">
    <property type="entry name" value="Cytochrom_C"/>
    <property type="match status" value="1"/>
</dbReference>
<dbReference type="PROSITE" id="PS51007">
    <property type="entry name" value="CYTC"/>
    <property type="match status" value="1"/>
</dbReference>
<organism evidence="9 10">
    <name type="scientific">Rhizobium oryzicola</name>
    <dbReference type="NCBI Taxonomy" id="1232668"/>
    <lineage>
        <taxon>Bacteria</taxon>
        <taxon>Pseudomonadati</taxon>
        <taxon>Pseudomonadota</taxon>
        <taxon>Alphaproteobacteria</taxon>
        <taxon>Hyphomicrobiales</taxon>
        <taxon>Rhizobiaceae</taxon>
        <taxon>Rhizobium/Agrobacterium group</taxon>
        <taxon>Rhizobium</taxon>
    </lineage>
</organism>
<accession>A0ABT8SZU4</accession>
<name>A0ABT8SZU4_9HYPH</name>
<evidence type="ECO:0000256" key="6">
    <source>
        <dbReference type="PROSITE-ProRule" id="PRU00433"/>
    </source>
</evidence>
<keyword evidence="10" id="KW-1185">Reference proteome</keyword>
<reference evidence="9" key="1">
    <citation type="journal article" date="2015" name="Int. J. Syst. Evol. Microbiol.">
        <title>Rhizobium oryzicola sp. nov., potential plant-growth-promoting endophytic bacteria isolated from rice roots.</title>
        <authorList>
            <person name="Zhang X.X."/>
            <person name="Gao J.S."/>
            <person name="Cao Y.H."/>
            <person name="Sheirdil R.A."/>
            <person name="Wang X.C."/>
            <person name="Zhang L."/>
        </authorList>
    </citation>
    <scope>NUCLEOTIDE SEQUENCE</scope>
    <source>
        <strain evidence="9">05753</strain>
    </source>
</reference>
<feature type="signal peptide" evidence="7">
    <location>
        <begin position="1"/>
        <end position="24"/>
    </location>
</feature>
<evidence type="ECO:0000256" key="3">
    <source>
        <dbReference type="ARBA" id="ARBA00022723"/>
    </source>
</evidence>
<evidence type="ECO:0000256" key="1">
    <source>
        <dbReference type="ARBA" id="ARBA00022448"/>
    </source>
</evidence>
<comment type="caution">
    <text evidence="9">The sequence shown here is derived from an EMBL/GenBank/DDBJ whole genome shotgun (WGS) entry which is preliminary data.</text>
</comment>
<evidence type="ECO:0000256" key="4">
    <source>
        <dbReference type="ARBA" id="ARBA00022982"/>
    </source>
</evidence>
<proteinExistence type="predicted"/>
<gene>
    <name evidence="9" type="ORF">Q2T52_15115</name>
</gene>
<dbReference type="RefSeq" id="WP_302077604.1">
    <property type="nucleotide sequence ID" value="NZ_JAUKWQ010000004.1"/>
</dbReference>
<keyword evidence="5 6" id="KW-0408">Iron</keyword>
<keyword evidence="2 6" id="KW-0349">Heme</keyword>
<dbReference type="InterPro" id="IPR002327">
    <property type="entry name" value="Cyt_c_1A/1B"/>
</dbReference>
<dbReference type="Proteomes" id="UP001169006">
    <property type="component" value="Unassembled WGS sequence"/>
</dbReference>
<reference evidence="9" key="2">
    <citation type="submission" date="2023-07" db="EMBL/GenBank/DDBJ databases">
        <authorList>
            <person name="Sun H."/>
        </authorList>
    </citation>
    <scope>NUCLEOTIDE SEQUENCE</scope>
    <source>
        <strain evidence="9">05753</strain>
    </source>
</reference>
<feature type="domain" description="Cytochrome c" evidence="8">
    <location>
        <begin position="26"/>
        <end position="123"/>
    </location>
</feature>
<protein>
    <submittedName>
        <fullName evidence="9">Cytochrome c family protein</fullName>
    </submittedName>
</protein>
<dbReference type="SUPFAM" id="SSF46626">
    <property type="entry name" value="Cytochrome c"/>
    <property type="match status" value="1"/>
</dbReference>
<dbReference type="InterPro" id="IPR036909">
    <property type="entry name" value="Cyt_c-like_dom_sf"/>
</dbReference>
<keyword evidence="1" id="KW-0813">Transport</keyword>
<evidence type="ECO:0000313" key="10">
    <source>
        <dbReference type="Proteomes" id="UP001169006"/>
    </source>
</evidence>
<dbReference type="PANTHER" id="PTHR11961">
    <property type="entry name" value="CYTOCHROME C"/>
    <property type="match status" value="1"/>
</dbReference>
<dbReference type="InterPro" id="IPR009056">
    <property type="entry name" value="Cyt_c-like_dom"/>
</dbReference>
<evidence type="ECO:0000313" key="9">
    <source>
        <dbReference type="EMBL" id="MDO1583418.1"/>
    </source>
</evidence>
<keyword evidence="7" id="KW-0732">Signal</keyword>
<feature type="chain" id="PRO_5045802157" evidence="7">
    <location>
        <begin position="25"/>
        <end position="125"/>
    </location>
</feature>
<keyword evidence="3 6" id="KW-0479">Metal-binding</keyword>
<dbReference type="Gene3D" id="1.10.760.10">
    <property type="entry name" value="Cytochrome c-like domain"/>
    <property type="match status" value="1"/>
</dbReference>
<dbReference type="PRINTS" id="PR00604">
    <property type="entry name" value="CYTCHRMECIAB"/>
</dbReference>
<evidence type="ECO:0000256" key="2">
    <source>
        <dbReference type="ARBA" id="ARBA00022617"/>
    </source>
</evidence>
<evidence type="ECO:0000259" key="8">
    <source>
        <dbReference type="PROSITE" id="PS51007"/>
    </source>
</evidence>